<dbReference type="PATRIC" id="fig|271065.3.peg.1292"/>
<dbReference type="HOGENOM" id="CLU_086011_0_1_6"/>
<sequence>MNESISDKEAVKDDEDADYAARVLLIDLENCPKQVYQLMEDLAAYTHVVICYAQCGARVPLDWIVPLTATVNQNRLKIIKMPNGGKNSADFGITFWAGAMMAQLPENTHFDVVSDDNDLDHAVSLLISQNRSAQRIGVKLENMPGFAPKSPEVLVQEFCAHLIKHSRSRPVKKETLLNSIRSKFKNNVVNEGDLFDELIQQKAIEIKDNKVTYNQTKIEVLATE</sequence>
<evidence type="ECO:0000313" key="3">
    <source>
        <dbReference type="Proteomes" id="UP000008315"/>
    </source>
</evidence>
<protein>
    <recommendedName>
        <fullName evidence="1">PIN-like domain-containing protein</fullName>
    </recommendedName>
</protein>
<dbReference type="KEGG" id="mah:MEALZ_1271"/>
<evidence type="ECO:0000313" key="2">
    <source>
        <dbReference type="EMBL" id="CCE22960.1"/>
    </source>
</evidence>
<name>G4SVI8_META2</name>
<dbReference type="Pfam" id="PF18475">
    <property type="entry name" value="PIN7"/>
    <property type="match status" value="1"/>
</dbReference>
<keyword evidence="3" id="KW-1185">Reference proteome</keyword>
<dbReference type="InterPro" id="IPR041494">
    <property type="entry name" value="PIN7"/>
</dbReference>
<feature type="domain" description="PIN-like" evidence="1">
    <location>
        <begin position="25"/>
        <end position="126"/>
    </location>
</feature>
<dbReference type="STRING" id="1091494.MEALZ_1271"/>
<dbReference type="Proteomes" id="UP000008315">
    <property type="component" value="Chromosome"/>
</dbReference>
<organism evidence="2 3">
    <name type="scientific">Methylotuvimicrobium alcaliphilum (strain DSM 19304 / NCIMB 14124 / VKM B-2133 / 20Z)</name>
    <name type="common">Methylomicrobium alcaliphilum</name>
    <dbReference type="NCBI Taxonomy" id="1091494"/>
    <lineage>
        <taxon>Bacteria</taxon>
        <taxon>Pseudomonadati</taxon>
        <taxon>Pseudomonadota</taxon>
        <taxon>Gammaproteobacteria</taxon>
        <taxon>Methylococcales</taxon>
        <taxon>Methylococcaceae</taxon>
        <taxon>Methylotuvimicrobium</taxon>
    </lineage>
</organism>
<evidence type="ECO:0000259" key="1">
    <source>
        <dbReference type="Pfam" id="PF18475"/>
    </source>
</evidence>
<dbReference type="AlphaFoldDB" id="G4SVI8"/>
<dbReference type="EMBL" id="FO082060">
    <property type="protein sequence ID" value="CCE22960.1"/>
    <property type="molecule type" value="Genomic_DNA"/>
</dbReference>
<reference evidence="3" key="1">
    <citation type="journal article" date="2012" name="J. Bacteriol.">
        <title>Genome sequence of the haloalkaliphilic methanotrophic bacterium Methylomicrobium alcaliphilum 20Z.</title>
        <authorList>
            <person name="Vuilleumier S."/>
            <person name="Khmelenina V.N."/>
            <person name="Bringel F."/>
            <person name="Reshetnikov A.S."/>
            <person name="Lajus A."/>
            <person name="Mangenot S."/>
            <person name="Rouy Z."/>
            <person name="Op den Camp H.J."/>
            <person name="Jetten M.S."/>
            <person name="Dispirito A.A."/>
            <person name="Dunfield P."/>
            <person name="Klotz M.G."/>
            <person name="Semrau J.D."/>
            <person name="Stein L.Y."/>
            <person name="Barbe V."/>
            <person name="Medigue C."/>
            <person name="Trotsenko Y.A."/>
            <person name="Kalyuzhnaya M.G."/>
        </authorList>
    </citation>
    <scope>NUCLEOTIDE SEQUENCE [LARGE SCALE GENOMIC DNA]</scope>
    <source>
        <strain evidence="3">DSM 19304 / NCIMB 14124 / VKM B-2133 / 20Z</strain>
    </source>
</reference>
<gene>
    <name evidence="2" type="ordered locus">MEALZ_1271</name>
</gene>
<accession>G4SVI8</accession>
<dbReference type="RefSeq" id="WP_014147758.1">
    <property type="nucleotide sequence ID" value="NC_016112.1"/>
</dbReference>
<proteinExistence type="predicted"/>